<keyword evidence="2" id="KW-1185">Reference proteome</keyword>
<organism evidence="1 2">
    <name type="scientific">Trametes sanguinea</name>
    <dbReference type="NCBI Taxonomy" id="158606"/>
    <lineage>
        <taxon>Eukaryota</taxon>
        <taxon>Fungi</taxon>
        <taxon>Dikarya</taxon>
        <taxon>Basidiomycota</taxon>
        <taxon>Agaricomycotina</taxon>
        <taxon>Agaricomycetes</taxon>
        <taxon>Polyporales</taxon>
        <taxon>Polyporaceae</taxon>
        <taxon>Trametes</taxon>
    </lineage>
</organism>
<gene>
    <name evidence="1" type="ORF">NUW54_g8870</name>
</gene>
<accession>A0ACC1PCJ2</accession>
<comment type="caution">
    <text evidence="1">The sequence shown here is derived from an EMBL/GenBank/DDBJ whole genome shotgun (WGS) entry which is preliminary data.</text>
</comment>
<dbReference type="Proteomes" id="UP001144978">
    <property type="component" value="Unassembled WGS sequence"/>
</dbReference>
<evidence type="ECO:0000313" key="1">
    <source>
        <dbReference type="EMBL" id="KAJ2989179.1"/>
    </source>
</evidence>
<proteinExistence type="predicted"/>
<dbReference type="EMBL" id="JANSHE010002838">
    <property type="protein sequence ID" value="KAJ2989179.1"/>
    <property type="molecule type" value="Genomic_DNA"/>
</dbReference>
<evidence type="ECO:0000313" key="2">
    <source>
        <dbReference type="Proteomes" id="UP001144978"/>
    </source>
</evidence>
<reference evidence="1" key="1">
    <citation type="submission" date="2022-08" db="EMBL/GenBank/DDBJ databases">
        <title>Genome Sequence of Pycnoporus sanguineus.</title>
        <authorList>
            <person name="Buettner E."/>
        </authorList>
    </citation>
    <scope>NUCLEOTIDE SEQUENCE</scope>
    <source>
        <strain evidence="1">CG-C14</strain>
    </source>
</reference>
<name>A0ACC1PCJ2_9APHY</name>
<sequence>MQPNGLPLILIIVFLHTTDGLPMFPLVNAQLLSIPTDPLRLPVPALLVRERVRSDSGELRSLEYLRSW</sequence>
<protein>
    <submittedName>
        <fullName evidence="1">Uncharacterized protein</fullName>
    </submittedName>
</protein>